<evidence type="ECO:0000256" key="1">
    <source>
        <dbReference type="ARBA" id="ARBA00004141"/>
    </source>
</evidence>
<dbReference type="GO" id="GO:0008076">
    <property type="term" value="C:voltage-gated potassium channel complex"/>
    <property type="evidence" value="ECO:0007669"/>
    <property type="project" value="InterPro"/>
</dbReference>
<feature type="transmembrane region" description="Helical" evidence="9">
    <location>
        <begin position="74"/>
        <end position="102"/>
    </location>
</feature>
<keyword evidence="12" id="KW-1185">Reference proteome</keyword>
<dbReference type="Pfam" id="PF07885">
    <property type="entry name" value="Ion_trans_2"/>
    <property type="match status" value="1"/>
</dbReference>
<evidence type="ECO:0000256" key="3">
    <source>
        <dbReference type="ARBA" id="ARBA00022692"/>
    </source>
</evidence>
<keyword evidence="3 9" id="KW-0812">Transmembrane</keyword>
<sequence length="172" mass="18864">MSSFLWGLLKAKEVQLSLGVAATMMLWGAGGVYLLEKPANEGITHFSDAVWWAIVTTTTVGYGDISPVTLGGRLIAVVLMFTGIGLIGSITASIAGHFTYVLSDRKKTGNPSEKENRIRNRMLESAHDDLDRIESLSPEEYRSFLRLIDTLRSEGEDPQPKSVEPLQHSKEG</sequence>
<evidence type="ECO:0000256" key="4">
    <source>
        <dbReference type="ARBA" id="ARBA00022989"/>
    </source>
</evidence>
<dbReference type="EMBL" id="NOWF01000004">
    <property type="protein sequence ID" value="OYD08175.1"/>
    <property type="molecule type" value="Genomic_DNA"/>
</dbReference>
<gene>
    <name evidence="11" type="ORF">CHM34_08710</name>
</gene>
<keyword evidence="4 9" id="KW-1133">Transmembrane helix</keyword>
<dbReference type="PANTHER" id="PTHR11537">
    <property type="entry name" value="VOLTAGE-GATED POTASSIUM CHANNEL"/>
    <property type="match status" value="1"/>
</dbReference>
<dbReference type="Gene3D" id="1.20.5.110">
    <property type="match status" value="1"/>
</dbReference>
<feature type="region of interest" description="Disordered" evidence="8">
    <location>
        <begin position="152"/>
        <end position="172"/>
    </location>
</feature>
<reference evidence="11 12" key="1">
    <citation type="submission" date="2017-07" db="EMBL/GenBank/DDBJ databases">
        <title>The genome sequence of Paludifilum halophilum highlights mechanisms for microbial adaptation to high salt environemnts.</title>
        <authorList>
            <person name="Belbahri L."/>
        </authorList>
    </citation>
    <scope>NUCLEOTIDE SEQUENCE [LARGE SCALE GENOMIC DNA]</scope>
    <source>
        <strain evidence="11 12">DSM 102817</strain>
    </source>
</reference>
<proteinExistence type="predicted"/>
<keyword evidence="6 9" id="KW-0472">Membrane</keyword>
<dbReference type="Gene3D" id="1.10.287.70">
    <property type="match status" value="1"/>
</dbReference>
<evidence type="ECO:0000256" key="8">
    <source>
        <dbReference type="SAM" id="MobiDB-lite"/>
    </source>
</evidence>
<dbReference type="OrthoDB" id="9785285at2"/>
<protein>
    <recommendedName>
        <fullName evidence="10">Potassium channel domain-containing protein</fullName>
    </recommendedName>
</protein>
<feature type="transmembrane region" description="Helical" evidence="9">
    <location>
        <begin position="16"/>
        <end position="35"/>
    </location>
</feature>
<dbReference type="GO" id="GO:0001508">
    <property type="term" value="P:action potential"/>
    <property type="evidence" value="ECO:0007669"/>
    <property type="project" value="TreeGrafter"/>
</dbReference>
<dbReference type="AlphaFoldDB" id="A0A235B9A2"/>
<comment type="caution">
    <text evidence="11">The sequence shown here is derived from an EMBL/GenBank/DDBJ whole genome shotgun (WGS) entry which is preliminary data.</text>
</comment>
<dbReference type="InterPro" id="IPR013099">
    <property type="entry name" value="K_chnl_dom"/>
</dbReference>
<evidence type="ECO:0000256" key="6">
    <source>
        <dbReference type="ARBA" id="ARBA00023136"/>
    </source>
</evidence>
<name>A0A235B9A2_9BACL</name>
<evidence type="ECO:0000256" key="2">
    <source>
        <dbReference type="ARBA" id="ARBA00022448"/>
    </source>
</evidence>
<keyword evidence="7" id="KW-0407">Ion channel</keyword>
<feature type="domain" description="Potassium channel" evidence="10">
    <location>
        <begin position="23"/>
        <end position="95"/>
    </location>
</feature>
<evidence type="ECO:0000313" key="12">
    <source>
        <dbReference type="Proteomes" id="UP000215459"/>
    </source>
</evidence>
<dbReference type="SUPFAM" id="SSF81324">
    <property type="entry name" value="Voltage-gated potassium channels"/>
    <property type="match status" value="1"/>
</dbReference>
<accession>A0A235B9A2</accession>
<evidence type="ECO:0000256" key="5">
    <source>
        <dbReference type="ARBA" id="ARBA00023065"/>
    </source>
</evidence>
<evidence type="ECO:0000259" key="10">
    <source>
        <dbReference type="Pfam" id="PF07885"/>
    </source>
</evidence>
<evidence type="ECO:0000256" key="7">
    <source>
        <dbReference type="ARBA" id="ARBA00023303"/>
    </source>
</evidence>
<comment type="subcellular location">
    <subcellularLocation>
        <location evidence="1">Membrane</location>
        <topology evidence="1">Multi-pass membrane protein</topology>
    </subcellularLocation>
</comment>
<keyword evidence="5" id="KW-0406">Ion transport</keyword>
<dbReference type="PRINTS" id="PR00169">
    <property type="entry name" value="KCHANNEL"/>
</dbReference>
<dbReference type="GO" id="GO:0005249">
    <property type="term" value="F:voltage-gated potassium channel activity"/>
    <property type="evidence" value="ECO:0007669"/>
    <property type="project" value="InterPro"/>
</dbReference>
<evidence type="ECO:0000313" key="11">
    <source>
        <dbReference type="EMBL" id="OYD08175.1"/>
    </source>
</evidence>
<organism evidence="11 12">
    <name type="scientific">Paludifilum halophilum</name>
    <dbReference type="NCBI Taxonomy" id="1642702"/>
    <lineage>
        <taxon>Bacteria</taxon>
        <taxon>Bacillati</taxon>
        <taxon>Bacillota</taxon>
        <taxon>Bacilli</taxon>
        <taxon>Bacillales</taxon>
        <taxon>Thermoactinomycetaceae</taxon>
        <taxon>Paludifilum</taxon>
    </lineage>
</organism>
<dbReference type="PANTHER" id="PTHR11537:SF254">
    <property type="entry name" value="POTASSIUM VOLTAGE-GATED CHANNEL PROTEIN SHAB"/>
    <property type="match status" value="1"/>
</dbReference>
<keyword evidence="2" id="KW-0813">Transport</keyword>
<evidence type="ECO:0000256" key="9">
    <source>
        <dbReference type="SAM" id="Phobius"/>
    </source>
</evidence>
<feature type="transmembrane region" description="Helical" evidence="9">
    <location>
        <begin position="42"/>
        <end position="62"/>
    </location>
</feature>
<dbReference type="Proteomes" id="UP000215459">
    <property type="component" value="Unassembled WGS sequence"/>
</dbReference>
<dbReference type="InterPro" id="IPR028325">
    <property type="entry name" value="VG_K_chnl"/>
</dbReference>